<comment type="caution">
    <text evidence="3">The sequence shown here is derived from an EMBL/GenBank/DDBJ whole genome shotgun (WGS) entry which is preliminary data.</text>
</comment>
<keyword evidence="2" id="KW-0472">Membrane</keyword>
<dbReference type="EMBL" id="JACEFF010000714">
    <property type="protein sequence ID" value="KAH9632377.1"/>
    <property type="molecule type" value="Genomic_DNA"/>
</dbReference>
<evidence type="ECO:0000313" key="3">
    <source>
        <dbReference type="EMBL" id="KAH9632377.1"/>
    </source>
</evidence>
<feature type="region of interest" description="Disordered" evidence="1">
    <location>
        <begin position="85"/>
        <end position="104"/>
    </location>
</feature>
<evidence type="ECO:0000313" key="4">
    <source>
        <dbReference type="Proteomes" id="UP000814243"/>
    </source>
</evidence>
<keyword evidence="2" id="KW-1133">Transmembrane helix</keyword>
<evidence type="ECO:0000256" key="1">
    <source>
        <dbReference type="SAM" id="MobiDB-lite"/>
    </source>
</evidence>
<protein>
    <submittedName>
        <fullName evidence="3">Uncharacterized protein</fullName>
    </submittedName>
</protein>
<evidence type="ECO:0000256" key="2">
    <source>
        <dbReference type="SAM" id="Phobius"/>
    </source>
</evidence>
<keyword evidence="2" id="KW-0812">Transmembrane</keyword>
<organism evidence="3 4">
    <name type="scientific">Spodoptera exigua</name>
    <name type="common">Beet armyworm</name>
    <name type="synonym">Noctua fulgens</name>
    <dbReference type="NCBI Taxonomy" id="7107"/>
    <lineage>
        <taxon>Eukaryota</taxon>
        <taxon>Metazoa</taxon>
        <taxon>Ecdysozoa</taxon>
        <taxon>Arthropoda</taxon>
        <taxon>Hexapoda</taxon>
        <taxon>Insecta</taxon>
        <taxon>Pterygota</taxon>
        <taxon>Neoptera</taxon>
        <taxon>Endopterygota</taxon>
        <taxon>Lepidoptera</taxon>
        <taxon>Glossata</taxon>
        <taxon>Ditrysia</taxon>
        <taxon>Noctuoidea</taxon>
        <taxon>Noctuidae</taxon>
        <taxon>Amphipyrinae</taxon>
        <taxon>Spodoptera</taxon>
    </lineage>
</organism>
<reference evidence="3" key="1">
    <citation type="journal article" date="2021" name="G3 (Bethesda)">
        <title>Genome and transcriptome analysis of the beet armyworm Spodoptera exigua reveals targets for pest control. .</title>
        <authorList>
            <person name="Simon S."/>
            <person name="Breeschoten T."/>
            <person name="Jansen H.J."/>
            <person name="Dirks R.P."/>
            <person name="Schranz M.E."/>
            <person name="Ros V.I.D."/>
        </authorList>
    </citation>
    <scope>NUCLEOTIDE SEQUENCE</scope>
    <source>
        <strain evidence="3">TB_SE_WUR_2020</strain>
    </source>
</reference>
<accession>A0A922M9M8</accession>
<proteinExistence type="predicted"/>
<name>A0A922M9M8_SPOEX</name>
<dbReference type="AlphaFoldDB" id="A0A922M9M8"/>
<gene>
    <name evidence="3" type="ORF">HF086_011877</name>
</gene>
<dbReference type="Proteomes" id="UP000814243">
    <property type="component" value="Unassembled WGS sequence"/>
</dbReference>
<feature type="transmembrane region" description="Helical" evidence="2">
    <location>
        <begin position="42"/>
        <end position="67"/>
    </location>
</feature>
<sequence>MLDRALPALRKCSQLLRAWTEESWRGQGGGAEWRRQRVYPAALALGTALVYALYAALYAAHAAVLWATEPLGADDERRRDADAGLAALTDYDEDAPGVTPTGNT</sequence>